<dbReference type="SUPFAM" id="SSF56954">
    <property type="entry name" value="Outer membrane efflux proteins (OEP)"/>
    <property type="match status" value="1"/>
</dbReference>
<keyword evidence="10" id="KW-1185">Reference proteome</keyword>
<evidence type="ECO:0000313" key="9">
    <source>
        <dbReference type="EMBL" id="MFC3226717.1"/>
    </source>
</evidence>
<comment type="subcellular location">
    <subcellularLocation>
        <location evidence="1">Cell outer membrane</location>
    </subcellularLocation>
</comment>
<evidence type="ECO:0000256" key="3">
    <source>
        <dbReference type="ARBA" id="ARBA00022448"/>
    </source>
</evidence>
<dbReference type="Pfam" id="PF02321">
    <property type="entry name" value="OEP"/>
    <property type="match status" value="2"/>
</dbReference>
<evidence type="ECO:0000256" key="8">
    <source>
        <dbReference type="SAM" id="SignalP"/>
    </source>
</evidence>
<dbReference type="NCBIfam" id="TIGR01844">
    <property type="entry name" value="type_I_sec_TolC"/>
    <property type="match status" value="1"/>
</dbReference>
<dbReference type="InterPro" id="IPR003423">
    <property type="entry name" value="OMP_efflux"/>
</dbReference>
<evidence type="ECO:0000256" key="6">
    <source>
        <dbReference type="ARBA" id="ARBA00023136"/>
    </source>
</evidence>
<dbReference type="PANTHER" id="PTHR30026:SF22">
    <property type="entry name" value="OUTER MEMBRANE EFFLUX PROTEIN"/>
    <property type="match status" value="1"/>
</dbReference>
<name>A0ABV7KWL0_9PROT</name>
<dbReference type="InterPro" id="IPR051906">
    <property type="entry name" value="TolC-like"/>
</dbReference>
<protein>
    <submittedName>
        <fullName evidence="9">TolC family outer membrane protein</fullName>
    </submittedName>
</protein>
<keyword evidence="7" id="KW-0998">Cell outer membrane</keyword>
<evidence type="ECO:0000256" key="4">
    <source>
        <dbReference type="ARBA" id="ARBA00022452"/>
    </source>
</evidence>
<comment type="caution">
    <text evidence="9">The sequence shown here is derived from an EMBL/GenBank/DDBJ whole genome shotgun (WGS) entry which is preliminary data.</text>
</comment>
<evidence type="ECO:0000256" key="1">
    <source>
        <dbReference type="ARBA" id="ARBA00004442"/>
    </source>
</evidence>
<evidence type="ECO:0000256" key="5">
    <source>
        <dbReference type="ARBA" id="ARBA00022692"/>
    </source>
</evidence>
<dbReference type="Proteomes" id="UP001595528">
    <property type="component" value="Unassembled WGS sequence"/>
</dbReference>
<dbReference type="Gene3D" id="1.20.1600.10">
    <property type="entry name" value="Outer membrane efflux proteins (OEP)"/>
    <property type="match status" value="1"/>
</dbReference>
<evidence type="ECO:0000256" key="7">
    <source>
        <dbReference type="ARBA" id="ARBA00023237"/>
    </source>
</evidence>
<evidence type="ECO:0000313" key="10">
    <source>
        <dbReference type="Proteomes" id="UP001595528"/>
    </source>
</evidence>
<evidence type="ECO:0000256" key="2">
    <source>
        <dbReference type="ARBA" id="ARBA00007613"/>
    </source>
</evidence>
<organism evidence="9 10">
    <name type="scientific">Marinibaculum pumilum</name>
    <dbReference type="NCBI Taxonomy" id="1766165"/>
    <lineage>
        <taxon>Bacteria</taxon>
        <taxon>Pseudomonadati</taxon>
        <taxon>Pseudomonadota</taxon>
        <taxon>Alphaproteobacteria</taxon>
        <taxon>Rhodospirillales</taxon>
        <taxon>Rhodospirillaceae</taxon>
        <taxon>Marinibaculum</taxon>
    </lineage>
</organism>
<sequence length="469" mass="50668">MAFQFSRTGKSATRRAVLASLIASTALAAGLGAAPVRAETLTDALVETYRTNPSLEAQRAALRATDENVPQALSGWRPSVSVSSSIGKSRVSTDNALIGGPNRTLTPISNSLTVSQPVYSGGVTSASTRAAEAQVEAARATLTSTEQSVLLNTVTAYFDVLQNQALVRLQQNNVQVLERQLEASEDRFRVGEITRTDVAQAEARLSLARSNLITAEGNLVNSRATYEQAVGRLPGALETPDLPPDLPGTVESAIEESLNINPTLQQAKFTELQSRHTIRATSGQLLPSVSVSGTAQQDRDTSQQDLTTNNFSLIASVSVPLYQSGSVYSSVRQARQLNSQDRIEIDQARRNVVQSVTQAWENLQTARSTIEAQRAQIAANRIALDGVIQEAQVGTRTTLDVLNAEQELLQAQVSLVQAERNEYVSAYTLLSSIGRLTAQSLQLPTDYYDPTVHYNEVRDKWWGTDGGLD</sequence>
<proteinExistence type="inferred from homology"/>
<accession>A0ABV7KWL0</accession>
<keyword evidence="8" id="KW-0732">Signal</keyword>
<feature type="chain" id="PRO_5046162804" evidence="8">
    <location>
        <begin position="29"/>
        <end position="469"/>
    </location>
</feature>
<keyword evidence="3" id="KW-0813">Transport</keyword>
<keyword evidence="5" id="KW-0812">Transmembrane</keyword>
<gene>
    <name evidence="9" type="ORF">ACFOGJ_05715</name>
</gene>
<keyword evidence="4" id="KW-1134">Transmembrane beta strand</keyword>
<comment type="similarity">
    <text evidence="2">Belongs to the outer membrane factor (OMF) (TC 1.B.17) family.</text>
</comment>
<feature type="signal peptide" evidence="8">
    <location>
        <begin position="1"/>
        <end position="28"/>
    </location>
</feature>
<dbReference type="EMBL" id="JBHRTR010000015">
    <property type="protein sequence ID" value="MFC3226717.1"/>
    <property type="molecule type" value="Genomic_DNA"/>
</dbReference>
<reference evidence="10" key="1">
    <citation type="journal article" date="2019" name="Int. J. Syst. Evol. Microbiol.">
        <title>The Global Catalogue of Microorganisms (GCM) 10K type strain sequencing project: providing services to taxonomists for standard genome sequencing and annotation.</title>
        <authorList>
            <consortium name="The Broad Institute Genomics Platform"/>
            <consortium name="The Broad Institute Genome Sequencing Center for Infectious Disease"/>
            <person name="Wu L."/>
            <person name="Ma J."/>
        </authorList>
    </citation>
    <scope>NUCLEOTIDE SEQUENCE [LARGE SCALE GENOMIC DNA]</scope>
    <source>
        <strain evidence="10">KCTC 42964</strain>
    </source>
</reference>
<dbReference type="RefSeq" id="WP_379898832.1">
    <property type="nucleotide sequence ID" value="NZ_JBHRTR010000015.1"/>
</dbReference>
<keyword evidence="6" id="KW-0472">Membrane</keyword>
<dbReference type="InterPro" id="IPR010130">
    <property type="entry name" value="T1SS_OMP_TolC"/>
</dbReference>
<dbReference type="PANTHER" id="PTHR30026">
    <property type="entry name" value="OUTER MEMBRANE PROTEIN TOLC"/>
    <property type="match status" value="1"/>
</dbReference>